<dbReference type="GO" id="GO:0005829">
    <property type="term" value="C:cytosol"/>
    <property type="evidence" value="ECO:0007669"/>
    <property type="project" value="TreeGrafter"/>
</dbReference>
<keyword evidence="2 4" id="KW-0808">Transferase</keyword>
<gene>
    <name evidence="4" type="ORF">EDD34_2337</name>
</gene>
<dbReference type="RefSeq" id="WP_246012344.1">
    <property type="nucleotide sequence ID" value="NZ_RKQZ01000001.1"/>
</dbReference>
<dbReference type="GO" id="GO:0008713">
    <property type="term" value="F:ADP-heptose-lipopolysaccharide heptosyltransferase activity"/>
    <property type="evidence" value="ECO:0007669"/>
    <property type="project" value="TreeGrafter"/>
</dbReference>
<accession>A0A3N4YQS1</accession>
<dbReference type="CDD" id="cd03789">
    <property type="entry name" value="GT9_LPS_heptosyltransferase"/>
    <property type="match status" value="1"/>
</dbReference>
<protein>
    <submittedName>
        <fullName evidence="4">ADP-heptose:LPS heptosyltransferase</fullName>
    </submittedName>
</protein>
<evidence type="ECO:0000256" key="1">
    <source>
        <dbReference type="ARBA" id="ARBA00022676"/>
    </source>
</evidence>
<sequence length="394" mass="40029">MRVLGSNAPSHDLSAAPAADGHVVAETSPVPSGAADQAVRVLAVRLGSDGEVLVTGPAIRALAATYGQVDLLVSGAGAQAAALLPGVTETLRFDAPWSGPDPPQVSPEAALDLVAGLIARRYDLAVIFTSFRQSPLPTALLARLAGVRRIVATSEDDPGSLLDVRHRRPPWLHEVEACLELAAQAGAQLSPDDDGLLAVHPSLPAAPAIGGPGGSGGDTVVLHPGASTSSGAPRPEGSRAFAERLAGDGWEVLVTGSAVERDLTSYVAGDHAVDLGGRTSLAELAAVLRAARCAVVGDTGPAHLAAAVGTPVVSLFAPVVPLEHWAPYGVPQFVLGDQGAACRGTEARRCPVFGHPCLASVTPDQVSGAVERLARRPAAASAGSRRADVASWPW</sequence>
<dbReference type="EMBL" id="RKQZ01000001">
    <property type="protein sequence ID" value="RPF21704.1"/>
    <property type="molecule type" value="Genomic_DNA"/>
</dbReference>
<dbReference type="PANTHER" id="PTHR30160">
    <property type="entry name" value="TETRAACYLDISACCHARIDE 4'-KINASE-RELATED"/>
    <property type="match status" value="1"/>
</dbReference>
<evidence type="ECO:0000256" key="3">
    <source>
        <dbReference type="SAM" id="MobiDB-lite"/>
    </source>
</evidence>
<dbReference type="AlphaFoldDB" id="A0A3N4YQS1"/>
<reference evidence="4 5" key="1">
    <citation type="submission" date="2018-11" db="EMBL/GenBank/DDBJ databases">
        <title>Sequencing the genomes of 1000 actinobacteria strains.</title>
        <authorList>
            <person name="Klenk H.-P."/>
        </authorList>
    </citation>
    <scope>NUCLEOTIDE SEQUENCE [LARGE SCALE GENOMIC DNA]</scope>
    <source>
        <strain evidence="4 5">DSM 15700</strain>
    </source>
</reference>
<feature type="region of interest" description="Disordered" evidence="3">
    <location>
        <begin position="1"/>
        <end position="22"/>
    </location>
</feature>
<dbReference type="Proteomes" id="UP000280501">
    <property type="component" value="Unassembled WGS sequence"/>
</dbReference>
<proteinExistence type="predicted"/>
<dbReference type="GO" id="GO:0009244">
    <property type="term" value="P:lipopolysaccharide core region biosynthetic process"/>
    <property type="evidence" value="ECO:0007669"/>
    <property type="project" value="TreeGrafter"/>
</dbReference>
<feature type="region of interest" description="Disordered" evidence="3">
    <location>
        <begin position="208"/>
        <end position="237"/>
    </location>
</feature>
<name>A0A3N4YQS1_9MICO</name>
<dbReference type="InterPro" id="IPR002201">
    <property type="entry name" value="Glyco_trans_9"/>
</dbReference>
<comment type="caution">
    <text evidence="4">The sequence shown here is derived from an EMBL/GenBank/DDBJ whole genome shotgun (WGS) entry which is preliminary data.</text>
</comment>
<dbReference type="SUPFAM" id="SSF53756">
    <property type="entry name" value="UDP-Glycosyltransferase/glycogen phosphorylase"/>
    <property type="match status" value="1"/>
</dbReference>
<organism evidence="4 5">
    <name type="scientific">Myceligenerans xiligouense</name>
    <dbReference type="NCBI Taxonomy" id="253184"/>
    <lineage>
        <taxon>Bacteria</taxon>
        <taxon>Bacillati</taxon>
        <taxon>Actinomycetota</taxon>
        <taxon>Actinomycetes</taxon>
        <taxon>Micrococcales</taxon>
        <taxon>Promicromonosporaceae</taxon>
        <taxon>Myceligenerans</taxon>
    </lineage>
</organism>
<evidence type="ECO:0000313" key="4">
    <source>
        <dbReference type="EMBL" id="RPF21704.1"/>
    </source>
</evidence>
<dbReference type="Gene3D" id="3.40.50.2000">
    <property type="entry name" value="Glycogen Phosphorylase B"/>
    <property type="match status" value="2"/>
</dbReference>
<evidence type="ECO:0000256" key="2">
    <source>
        <dbReference type="ARBA" id="ARBA00022679"/>
    </source>
</evidence>
<dbReference type="Pfam" id="PF01075">
    <property type="entry name" value="Glyco_transf_9"/>
    <property type="match status" value="1"/>
</dbReference>
<dbReference type="InterPro" id="IPR051199">
    <property type="entry name" value="LPS_LOS_Heptosyltrfase"/>
</dbReference>
<keyword evidence="5" id="KW-1185">Reference proteome</keyword>
<keyword evidence="1" id="KW-0328">Glycosyltransferase</keyword>
<evidence type="ECO:0000313" key="5">
    <source>
        <dbReference type="Proteomes" id="UP000280501"/>
    </source>
</evidence>
<dbReference type="PANTHER" id="PTHR30160:SF1">
    <property type="entry name" value="LIPOPOLYSACCHARIDE 1,2-N-ACETYLGLUCOSAMINETRANSFERASE-RELATED"/>
    <property type="match status" value="1"/>
</dbReference>